<name>A0A6G0VY44_APHCR</name>
<dbReference type="AlphaFoldDB" id="A0A6G0VY44"/>
<evidence type="ECO:0000313" key="2">
    <source>
        <dbReference type="Proteomes" id="UP000478052"/>
    </source>
</evidence>
<dbReference type="EMBL" id="VUJU01010554">
    <property type="protein sequence ID" value="KAF0713841.1"/>
    <property type="molecule type" value="Genomic_DNA"/>
</dbReference>
<reference evidence="1 2" key="1">
    <citation type="submission" date="2019-08" db="EMBL/GenBank/DDBJ databases">
        <title>Whole genome of Aphis craccivora.</title>
        <authorList>
            <person name="Voronova N.V."/>
            <person name="Shulinski R.S."/>
            <person name="Bandarenka Y.V."/>
            <person name="Zhorov D.G."/>
            <person name="Warner D."/>
        </authorList>
    </citation>
    <scope>NUCLEOTIDE SEQUENCE [LARGE SCALE GENOMIC DNA]</scope>
    <source>
        <strain evidence="1">180601</strain>
        <tissue evidence="1">Whole Body</tissue>
    </source>
</reference>
<evidence type="ECO:0000313" key="1">
    <source>
        <dbReference type="EMBL" id="KAF0713841.1"/>
    </source>
</evidence>
<sequence length="64" mass="7523">MESIFFCGNQLHDKMVSTYKDLLMCFMKEDNINKTTLYLINPENVEQYLPSTQIYLGIKVLNDI</sequence>
<comment type="caution">
    <text evidence="1">The sequence shown here is derived from an EMBL/GenBank/DDBJ whole genome shotgun (WGS) entry which is preliminary data.</text>
</comment>
<organism evidence="1 2">
    <name type="scientific">Aphis craccivora</name>
    <name type="common">Cowpea aphid</name>
    <dbReference type="NCBI Taxonomy" id="307492"/>
    <lineage>
        <taxon>Eukaryota</taxon>
        <taxon>Metazoa</taxon>
        <taxon>Ecdysozoa</taxon>
        <taxon>Arthropoda</taxon>
        <taxon>Hexapoda</taxon>
        <taxon>Insecta</taxon>
        <taxon>Pterygota</taxon>
        <taxon>Neoptera</taxon>
        <taxon>Paraneoptera</taxon>
        <taxon>Hemiptera</taxon>
        <taxon>Sternorrhyncha</taxon>
        <taxon>Aphidomorpha</taxon>
        <taxon>Aphidoidea</taxon>
        <taxon>Aphididae</taxon>
        <taxon>Aphidini</taxon>
        <taxon>Aphis</taxon>
        <taxon>Aphis</taxon>
    </lineage>
</organism>
<accession>A0A6G0VY44</accession>
<keyword evidence="2" id="KW-1185">Reference proteome</keyword>
<proteinExistence type="predicted"/>
<dbReference type="Proteomes" id="UP000478052">
    <property type="component" value="Unassembled WGS sequence"/>
</dbReference>
<protein>
    <submittedName>
        <fullName evidence="1">DUF4371 domain-containing protein</fullName>
    </submittedName>
</protein>
<gene>
    <name evidence="1" type="ORF">FWK35_00025337</name>
</gene>